<feature type="domain" description="Mur ligase C-terminal" evidence="13">
    <location>
        <begin position="328"/>
        <end position="449"/>
    </location>
</feature>
<gene>
    <name evidence="10 15" type="primary">murF</name>
    <name evidence="15" type="ORF">OCH7691_01520</name>
</gene>
<dbReference type="UniPathway" id="UPA00219"/>
<dbReference type="OrthoDB" id="9800958at2"/>
<evidence type="ECO:0000259" key="12">
    <source>
        <dbReference type="Pfam" id="PF01225"/>
    </source>
</evidence>
<keyword evidence="16" id="KW-1185">Reference proteome</keyword>
<dbReference type="AlphaFoldDB" id="A0A1Y5SC49"/>
<evidence type="ECO:0000313" key="15">
    <source>
        <dbReference type="EMBL" id="SLN37245.1"/>
    </source>
</evidence>
<dbReference type="Gene3D" id="3.40.1190.10">
    <property type="entry name" value="Mur-like, catalytic domain"/>
    <property type="match status" value="1"/>
</dbReference>
<dbReference type="NCBIfam" id="TIGR01143">
    <property type="entry name" value="murF"/>
    <property type="match status" value="1"/>
</dbReference>
<dbReference type="HAMAP" id="MF_02019">
    <property type="entry name" value="MurF"/>
    <property type="match status" value="1"/>
</dbReference>
<keyword evidence="5 10" id="KW-0067">ATP-binding</keyword>
<dbReference type="GO" id="GO:0051301">
    <property type="term" value="P:cell division"/>
    <property type="evidence" value="ECO:0007669"/>
    <property type="project" value="UniProtKB-KW"/>
</dbReference>
<dbReference type="Pfam" id="PF01225">
    <property type="entry name" value="Mur_ligase"/>
    <property type="match status" value="1"/>
</dbReference>
<evidence type="ECO:0000256" key="5">
    <source>
        <dbReference type="ARBA" id="ARBA00022840"/>
    </source>
</evidence>
<dbReference type="InterPro" id="IPR035911">
    <property type="entry name" value="MurE/MurF_N"/>
</dbReference>
<dbReference type="GO" id="GO:0005524">
    <property type="term" value="F:ATP binding"/>
    <property type="evidence" value="ECO:0007669"/>
    <property type="project" value="UniProtKB-UniRule"/>
</dbReference>
<dbReference type="InterPro" id="IPR051046">
    <property type="entry name" value="MurCDEF_CellWall_CoF430Synth"/>
</dbReference>
<accession>A0A1Y5SC49</accession>
<comment type="function">
    <text evidence="10 11">Involved in cell wall formation. Catalyzes the final step in the synthesis of UDP-N-acetylmuramoyl-pentapeptide, the precursor of murein.</text>
</comment>
<dbReference type="InterPro" id="IPR004101">
    <property type="entry name" value="Mur_ligase_C"/>
</dbReference>
<comment type="similarity">
    <text evidence="10">Belongs to the MurCDEF family. MurF subfamily.</text>
</comment>
<dbReference type="Gene3D" id="3.40.1390.10">
    <property type="entry name" value="MurE/MurF, N-terminal domain"/>
    <property type="match status" value="1"/>
</dbReference>
<dbReference type="InterPro" id="IPR013221">
    <property type="entry name" value="Mur_ligase_cen"/>
</dbReference>
<dbReference type="InterPro" id="IPR036565">
    <property type="entry name" value="Mur-like_cat_sf"/>
</dbReference>
<evidence type="ECO:0000256" key="7">
    <source>
        <dbReference type="ARBA" id="ARBA00022984"/>
    </source>
</evidence>
<organism evidence="15 16">
    <name type="scientific">Oceanibacterium hippocampi</name>
    <dbReference type="NCBI Taxonomy" id="745714"/>
    <lineage>
        <taxon>Bacteria</taxon>
        <taxon>Pseudomonadati</taxon>
        <taxon>Pseudomonadota</taxon>
        <taxon>Alphaproteobacteria</taxon>
        <taxon>Sneathiellales</taxon>
        <taxon>Sneathiellaceae</taxon>
        <taxon>Oceanibacterium</taxon>
    </lineage>
</organism>
<dbReference type="SUPFAM" id="SSF53623">
    <property type="entry name" value="MurD-like peptide ligases, catalytic domain"/>
    <property type="match status" value="1"/>
</dbReference>
<keyword evidence="7 10" id="KW-0573">Peptidoglycan synthesis</keyword>
<dbReference type="GO" id="GO:0005737">
    <property type="term" value="C:cytoplasm"/>
    <property type="evidence" value="ECO:0007669"/>
    <property type="project" value="UniProtKB-SubCell"/>
</dbReference>
<evidence type="ECO:0000256" key="8">
    <source>
        <dbReference type="ARBA" id="ARBA00023306"/>
    </source>
</evidence>
<dbReference type="GO" id="GO:0008360">
    <property type="term" value="P:regulation of cell shape"/>
    <property type="evidence" value="ECO:0007669"/>
    <property type="project" value="UniProtKB-KW"/>
</dbReference>
<evidence type="ECO:0000256" key="10">
    <source>
        <dbReference type="HAMAP-Rule" id="MF_02019"/>
    </source>
</evidence>
<keyword evidence="6 10" id="KW-0133">Cell shape</keyword>
<dbReference type="EMBL" id="FWFR01000001">
    <property type="protein sequence ID" value="SLN37245.1"/>
    <property type="molecule type" value="Genomic_DNA"/>
</dbReference>
<evidence type="ECO:0000259" key="13">
    <source>
        <dbReference type="Pfam" id="PF02875"/>
    </source>
</evidence>
<comment type="pathway">
    <text evidence="10 11">Cell wall biogenesis; peptidoglycan biosynthesis.</text>
</comment>
<dbReference type="EC" id="6.3.2.10" evidence="10 11"/>
<name>A0A1Y5SC49_9PROT</name>
<sequence>MTAPALWRAGDAVVASSGTATADWAATGVSIDSRTLAPGDLFVALDGPSRDGHQFVADALRRGAAAAMVTRRPEGVADDAPLLIVEDTLAALEALGTARRRAVDARVAAVTGSVGKTGSKEALRKIFADQGRCHASEASYNNQWGVPLSLARMPQDSEFAIFELGMNHAGELGPLSRMVRPHVALITTIAPVHLEFFASERAIAAAKAEIFEGIEPGGTVVLNHDNSHFHFLADAARAAGIGHVVSFGSHPESDVLLKASNLFAGFSCVHASVNGQAVAYRVGLPGQHWVENSLGVLGVVAAMGGDLARAALSLGQLAPIKGRGRRHRVIIAGGGFEVIDESYNANPASMRAAIAVLGQSEVKSGGRRVAVLGDMLELGANAGRLHAELAPALLEAGVDQVFLCGANMAALASALPPERLAAHEGDAAKLRDRVLHGVHSGDVVLIKGSLGSRMAPIVEALLHLGHAPEMRANG</sequence>
<dbReference type="InterPro" id="IPR036615">
    <property type="entry name" value="Mur_ligase_C_dom_sf"/>
</dbReference>
<proteinExistence type="inferred from homology"/>
<keyword evidence="3 10" id="KW-0132">Cell division</keyword>
<dbReference type="PANTHER" id="PTHR43024">
    <property type="entry name" value="UDP-N-ACETYLMURAMOYL-TRIPEPTIDE--D-ALANYL-D-ALANINE LIGASE"/>
    <property type="match status" value="1"/>
</dbReference>
<evidence type="ECO:0000256" key="11">
    <source>
        <dbReference type="RuleBase" id="RU004136"/>
    </source>
</evidence>
<evidence type="ECO:0000256" key="3">
    <source>
        <dbReference type="ARBA" id="ARBA00022618"/>
    </source>
</evidence>
<dbReference type="PANTHER" id="PTHR43024:SF1">
    <property type="entry name" value="UDP-N-ACETYLMURAMOYL-TRIPEPTIDE--D-ALANYL-D-ALANINE LIGASE"/>
    <property type="match status" value="1"/>
</dbReference>
<dbReference type="Pfam" id="PF02875">
    <property type="entry name" value="Mur_ligase_C"/>
    <property type="match status" value="1"/>
</dbReference>
<evidence type="ECO:0000313" key="16">
    <source>
        <dbReference type="Proteomes" id="UP000193200"/>
    </source>
</evidence>
<dbReference type="GO" id="GO:0071555">
    <property type="term" value="P:cell wall organization"/>
    <property type="evidence" value="ECO:0007669"/>
    <property type="project" value="UniProtKB-KW"/>
</dbReference>
<dbReference type="Pfam" id="PF08245">
    <property type="entry name" value="Mur_ligase_M"/>
    <property type="match status" value="1"/>
</dbReference>
<keyword evidence="1 10" id="KW-0963">Cytoplasm</keyword>
<protein>
    <recommendedName>
        <fullName evidence="10 11">UDP-N-acetylmuramoyl-tripeptide--D-alanyl-D-alanine ligase</fullName>
        <ecNumber evidence="10 11">6.3.2.10</ecNumber>
    </recommendedName>
    <alternativeName>
        <fullName evidence="10">D-alanyl-D-alanine-adding enzyme</fullName>
    </alternativeName>
</protein>
<keyword evidence="9 10" id="KW-0961">Cell wall biogenesis/degradation</keyword>
<dbReference type="Gene3D" id="3.90.190.20">
    <property type="entry name" value="Mur ligase, C-terminal domain"/>
    <property type="match status" value="1"/>
</dbReference>
<dbReference type="InterPro" id="IPR000713">
    <property type="entry name" value="Mur_ligase_N"/>
</dbReference>
<keyword evidence="4 10" id="KW-0547">Nucleotide-binding</keyword>
<evidence type="ECO:0000256" key="6">
    <source>
        <dbReference type="ARBA" id="ARBA00022960"/>
    </source>
</evidence>
<dbReference type="RefSeq" id="WP_085882727.1">
    <property type="nucleotide sequence ID" value="NZ_FWFR01000001.1"/>
</dbReference>
<dbReference type="SUPFAM" id="SSF63418">
    <property type="entry name" value="MurE/MurF N-terminal domain"/>
    <property type="match status" value="1"/>
</dbReference>
<dbReference type="GO" id="GO:0008766">
    <property type="term" value="F:UDP-N-acetylmuramoylalanyl-D-glutamyl-2,6-diaminopimelate-D-alanyl-D-alanine ligase activity"/>
    <property type="evidence" value="ECO:0007669"/>
    <property type="project" value="RHEA"/>
</dbReference>
<dbReference type="GO" id="GO:0047480">
    <property type="term" value="F:UDP-N-acetylmuramoyl-tripeptide-D-alanyl-D-alanine ligase activity"/>
    <property type="evidence" value="ECO:0007669"/>
    <property type="project" value="UniProtKB-UniRule"/>
</dbReference>
<comment type="caution">
    <text evidence="10">Lacks conserved residue(s) required for the propagation of feature annotation.</text>
</comment>
<feature type="domain" description="Mur ligase central" evidence="14">
    <location>
        <begin position="110"/>
        <end position="299"/>
    </location>
</feature>
<evidence type="ECO:0000256" key="9">
    <source>
        <dbReference type="ARBA" id="ARBA00023316"/>
    </source>
</evidence>
<dbReference type="GO" id="GO:0009252">
    <property type="term" value="P:peptidoglycan biosynthetic process"/>
    <property type="evidence" value="ECO:0007669"/>
    <property type="project" value="UniProtKB-UniRule"/>
</dbReference>
<dbReference type="NCBIfam" id="NF010693">
    <property type="entry name" value="PRK14093.1"/>
    <property type="match status" value="1"/>
</dbReference>
<evidence type="ECO:0000256" key="1">
    <source>
        <dbReference type="ARBA" id="ARBA00022490"/>
    </source>
</evidence>
<feature type="domain" description="Mur ligase N-terminal catalytic" evidence="12">
    <location>
        <begin position="27"/>
        <end position="95"/>
    </location>
</feature>
<dbReference type="InParanoid" id="A0A1Y5SC49"/>
<comment type="subcellular location">
    <subcellularLocation>
        <location evidence="10 11">Cytoplasm</location>
    </subcellularLocation>
</comment>
<dbReference type="SUPFAM" id="SSF53244">
    <property type="entry name" value="MurD-like peptide ligases, peptide-binding domain"/>
    <property type="match status" value="1"/>
</dbReference>
<keyword evidence="8 10" id="KW-0131">Cell cycle</keyword>
<comment type="catalytic activity">
    <reaction evidence="10 11">
        <text>D-alanyl-D-alanine + UDP-N-acetyl-alpha-D-muramoyl-L-alanyl-gamma-D-glutamyl-meso-2,6-diaminopimelate + ATP = UDP-N-acetyl-alpha-D-muramoyl-L-alanyl-gamma-D-glutamyl-meso-2,6-diaminopimeloyl-D-alanyl-D-alanine + ADP + phosphate + H(+)</text>
        <dbReference type="Rhea" id="RHEA:28374"/>
        <dbReference type="ChEBI" id="CHEBI:15378"/>
        <dbReference type="ChEBI" id="CHEBI:30616"/>
        <dbReference type="ChEBI" id="CHEBI:43474"/>
        <dbReference type="ChEBI" id="CHEBI:57822"/>
        <dbReference type="ChEBI" id="CHEBI:61386"/>
        <dbReference type="ChEBI" id="CHEBI:83905"/>
        <dbReference type="ChEBI" id="CHEBI:456216"/>
        <dbReference type="EC" id="6.3.2.10"/>
    </reaction>
</comment>
<dbReference type="FunCoup" id="A0A1Y5SC49">
    <property type="interactions" value="429"/>
</dbReference>
<reference evidence="15 16" key="1">
    <citation type="submission" date="2017-03" db="EMBL/GenBank/DDBJ databases">
        <authorList>
            <person name="Afonso C.L."/>
            <person name="Miller P.J."/>
            <person name="Scott M.A."/>
            <person name="Spackman E."/>
            <person name="Goraichik I."/>
            <person name="Dimitrov K.M."/>
            <person name="Suarez D.L."/>
            <person name="Swayne D.E."/>
        </authorList>
    </citation>
    <scope>NUCLEOTIDE SEQUENCE [LARGE SCALE GENOMIC DNA]</scope>
    <source>
        <strain evidence="15 16">CECT 7691</strain>
    </source>
</reference>
<evidence type="ECO:0000259" key="14">
    <source>
        <dbReference type="Pfam" id="PF08245"/>
    </source>
</evidence>
<dbReference type="Proteomes" id="UP000193200">
    <property type="component" value="Unassembled WGS sequence"/>
</dbReference>
<evidence type="ECO:0000256" key="4">
    <source>
        <dbReference type="ARBA" id="ARBA00022741"/>
    </source>
</evidence>
<dbReference type="InterPro" id="IPR005863">
    <property type="entry name" value="UDP-N-AcMur_synth"/>
</dbReference>
<keyword evidence="2 10" id="KW-0436">Ligase</keyword>
<evidence type="ECO:0000256" key="2">
    <source>
        <dbReference type="ARBA" id="ARBA00022598"/>
    </source>
</evidence>